<feature type="transmembrane region" description="Helical" evidence="1">
    <location>
        <begin position="266"/>
        <end position="286"/>
    </location>
</feature>
<dbReference type="AlphaFoldDB" id="A0AAD7CNN5"/>
<feature type="transmembrane region" description="Helical" evidence="1">
    <location>
        <begin position="186"/>
        <end position="207"/>
    </location>
</feature>
<keyword evidence="3" id="KW-1185">Reference proteome</keyword>
<gene>
    <name evidence="2" type="ORF">FB45DRAFT_1051152</name>
</gene>
<protein>
    <submittedName>
        <fullName evidence="2">Uncharacterized protein</fullName>
    </submittedName>
</protein>
<reference evidence="2" key="1">
    <citation type="submission" date="2023-03" db="EMBL/GenBank/DDBJ databases">
        <title>Massive genome expansion in bonnet fungi (Mycena s.s.) driven by repeated elements and novel gene families across ecological guilds.</title>
        <authorList>
            <consortium name="Lawrence Berkeley National Laboratory"/>
            <person name="Harder C.B."/>
            <person name="Miyauchi S."/>
            <person name="Viragh M."/>
            <person name="Kuo A."/>
            <person name="Thoen E."/>
            <person name="Andreopoulos B."/>
            <person name="Lu D."/>
            <person name="Skrede I."/>
            <person name="Drula E."/>
            <person name="Henrissat B."/>
            <person name="Morin E."/>
            <person name="Kohler A."/>
            <person name="Barry K."/>
            <person name="LaButti K."/>
            <person name="Morin E."/>
            <person name="Salamov A."/>
            <person name="Lipzen A."/>
            <person name="Mereny Z."/>
            <person name="Hegedus B."/>
            <person name="Baldrian P."/>
            <person name="Stursova M."/>
            <person name="Weitz H."/>
            <person name="Taylor A."/>
            <person name="Grigoriev I.V."/>
            <person name="Nagy L.G."/>
            <person name="Martin F."/>
            <person name="Kauserud H."/>
        </authorList>
    </citation>
    <scope>NUCLEOTIDE SEQUENCE</scope>
    <source>
        <strain evidence="2">9284</strain>
    </source>
</reference>
<comment type="caution">
    <text evidence="2">The sequence shown here is derived from an EMBL/GenBank/DDBJ whole genome shotgun (WGS) entry which is preliminary data.</text>
</comment>
<sequence length="379" mass="41904">MSSSNSTVTDETLFAWGQSICRMTLSHGSGWLFYGIYLPIFFSYLSPPRHSRSFTLNRILQTAMILLFLSSTLQFITDFIFSIAQIQGYMMSTRFPLADRKDDWENTHLPFYVIQRWPPAINFIVSDLIVLWRAASLRQSHRWLKVAMGTLGVADVVVWCVAAAFTSRDAAQRSSNRATDQVVNTVSIITSLAINVIGTIAIAVVAWKHHRTMNQAAITRWRGDVPRILLVLVESGVVWALIQILYVVLEDVDLVPGSPLDMGTGALLKMAVYLAAILPTLTLIIIRSKRSVEDPGISEISSTAVCSRCSNIVIVSGSRAQGTRSGDAVRLTMMPSSPRAGEHSANWGKARFGRDAGVDTIQMGTLDIRVEEETHVSKD</sequence>
<organism evidence="2 3">
    <name type="scientific">Roridomyces roridus</name>
    <dbReference type="NCBI Taxonomy" id="1738132"/>
    <lineage>
        <taxon>Eukaryota</taxon>
        <taxon>Fungi</taxon>
        <taxon>Dikarya</taxon>
        <taxon>Basidiomycota</taxon>
        <taxon>Agaricomycotina</taxon>
        <taxon>Agaricomycetes</taxon>
        <taxon>Agaricomycetidae</taxon>
        <taxon>Agaricales</taxon>
        <taxon>Marasmiineae</taxon>
        <taxon>Mycenaceae</taxon>
        <taxon>Roridomyces</taxon>
    </lineage>
</organism>
<feature type="transmembrane region" description="Helical" evidence="1">
    <location>
        <begin position="59"/>
        <end position="84"/>
    </location>
</feature>
<proteinExistence type="predicted"/>
<dbReference type="Proteomes" id="UP001221142">
    <property type="component" value="Unassembled WGS sequence"/>
</dbReference>
<feature type="transmembrane region" description="Helical" evidence="1">
    <location>
        <begin position="146"/>
        <end position="166"/>
    </location>
</feature>
<feature type="transmembrane region" description="Helical" evidence="1">
    <location>
        <begin position="31"/>
        <end position="47"/>
    </location>
</feature>
<evidence type="ECO:0000256" key="1">
    <source>
        <dbReference type="SAM" id="Phobius"/>
    </source>
</evidence>
<evidence type="ECO:0000313" key="3">
    <source>
        <dbReference type="Proteomes" id="UP001221142"/>
    </source>
</evidence>
<evidence type="ECO:0000313" key="2">
    <source>
        <dbReference type="EMBL" id="KAJ7651427.1"/>
    </source>
</evidence>
<dbReference type="EMBL" id="JARKIF010000001">
    <property type="protein sequence ID" value="KAJ7651427.1"/>
    <property type="molecule type" value="Genomic_DNA"/>
</dbReference>
<feature type="transmembrane region" description="Helical" evidence="1">
    <location>
        <begin position="228"/>
        <end position="246"/>
    </location>
</feature>
<keyword evidence="1" id="KW-0812">Transmembrane</keyword>
<keyword evidence="1" id="KW-0472">Membrane</keyword>
<accession>A0AAD7CNN5</accession>
<keyword evidence="1" id="KW-1133">Transmembrane helix</keyword>
<name>A0AAD7CNN5_9AGAR</name>